<gene>
    <name evidence="5" type="ORF">SBA_ch2_1300</name>
</gene>
<dbReference type="InterPro" id="IPR020449">
    <property type="entry name" value="Tscrpt_reg_AraC-type_HTH"/>
</dbReference>
<dbReference type="InterPro" id="IPR018060">
    <property type="entry name" value="HTH_AraC"/>
</dbReference>
<evidence type="ECO:0000259" key="4">
    <source>
        <dbReference type="PROSITE" id="PS01124"/>
    </source>
</evidence>
<evidence type="ECO:0000313" key="6">
    <source>
        <dbReference type="Proteomes" id="UP001059971"/>
    </source>
</evidence>
<dbReference type="InterPro" id="IPR018062">
    <property type="entry name" value="HTH_AraC-typ_CS"/>
</dbReference>
<dbReference type="PROSITE" id="PS01124">
    <property type="entry name" value="HTH_ARAC_FAMILY_2"/>
    <property type="match status" value="1"/>
</dbReference>
<dbReference type="InterPro" id="IPR009057">
    <property type="entry name" value="Homeodomain-like_sf"/>
</dbReference>
<dbReference type="InterPro" id="IPR050204">
    <property type="entry name" value="AraC_XylS_family_regulators"/>
</dbReference>
<dbReference type="EMBL" id="AP018818">
    <property type="protein sequence ID" value="BBF71597.1"/>
    <property type="molecule type" value="Genomic_DNA"/>
</dbReference>
<dbReference type="SMART" id="SM00342">
    <property type="entry name" value="HTH_ARAC"/>
    <property type="match status" value="1"/>
</dbReference>
<evidence type="ECO:0000313" key="5">
    <source>
        <dbReference type="EMBL" id="BBF71597.1"/>
    </source>
</evidence>
<sequence length="292" mass="32564">MFRPESDWTGQGRAGVQNFYIEAAASVRDAHVDVRHFDWVQPSSGIFSPEKHYLDYSLDGQPRRSMVSMGRPDRRAASGDILYMPPHRQYFGEPALQERHLVCVALGEEFLEELFDGEQPLSKVEPCADIQNISMRRLFAGLAAELRTPGFASQTLVESMLMGLAVELARHMVPRERGCLHSRSPRQVQNIIDYVMDNLSAPLGVADIARDCNMSVRHVARVFKEGTGVSLGEFVARSRIALAKELLHNDGARIKEISWRCGFNSTSAFSAAFRSATGQTPKAFRSTSPQVH</sequence>
<keyword evidence="6" id="KW-1185">Reference proteome</keyword>
<dbReference type="Pfam" id="PF12833">
    <property type="entry name" value="HTH_18"/>
    <property type="match status" value="1"/>
</dbReference>
<proteinExistence type="predicted"/>
<feature type="domain" description="HTH araC/xylS-type" evidence="4">
    <location>
        <begin position="189"/>
        <end position="287"/>
    </location>
</feature>
<dbReference type="PANTHER" id="PTHR46796:SF6">
    <property type="entry name" value="ARAC SUBFAMILY"/>
    <property type="match status" value="1"/>
</dbReference>
<organism evidence="5 6">
    <name type="scientific">Sphingomonas bisphenolicum</name>
    <dbReference type="NCBI Taxonomy" id="296544"/>
    <lineage>
        <taxon>Bacteria</taxon>
        <taxon>Pseudomonadati</taxon>
        <taxon>Pseudomonadota</taxon>
        <taxon>Alphaproteobacteria</taxon>
        <taxon>Sphingomonadales</taxon>
        <taxon>Sphingomonadaceae</taxon>
        <taxon>Sphingomonas</taxon>
    </lineage>
</organism>
<dbReference type="RefSeq" id="WP_261937245.1">
    <property type="nucleotide sequence ID" value="NZ_AP018818.1"/>
</dbReference>
<dbReference type="PROSITE" id="PS00041">
    <property type="entry name" value="HTH_ARAC_FAMILY_1"/>
    <property type="match status" value="1"/>
</dbReference>
<evidence type="ECO:0000256" key="3">
    <source>
        <dbReference type="ARBA" id="ARBA00023163"/>
    </source>
</evidence>
<keyword evidence="1" id="KW-0805">Transcription regulation</keyword>
<evidence type="ECO:0000256" key="2">
    <source>
        <dbReference type="ARBA" id="ARBA00023125"/>
    </source>
</evidence>
<keyword evidence="2" id="KW-0238">DNA-binding</keyword>
<dbReference type="PANTHER" id="PTHR46796">
    <property type="entry name" value="HTH-TYPE TRANSCRIPTIONAL ACTIVATOR RHAS-RELATED"/>
    <property type="match status" value="1"/>
</dbReference>
<name>A0ABM7G982_9SPHN</name>
<reference evidence="5" key="1">
    <citation type="submission" date="2018-07" db="EMBL/GenBank/DDBJ databases">
        <title>Complete genome sequence of Sphingomonas bisphenolicum strain AO1, a bisphenol A degradative bacterium isolated from Japanese farm field.</title>
        <authorList>
            <person name="Murakami M."/>
            <person name="Koh M."/>
            <person name="Koba S."/>
            <person name="Matsumura Y."/>
        </authorList>
    </citation>
    <scope>NUCLEOTIDE SEQUENCE</scope>
    <source>
        <strain evidence="5">AO1</strain>
    </source>
</reference>
<dbReference type="PRINTS" id="PR00032">
    <property type="entry name" value="HTHARAC"/>
</dbReference>
<dbReference type="Gene3D" id="1.10.10.60">
    <property type="entry name" value="Homeodomain-like"/>
    <property type="match status" value="2"/>
</dbReference>
<accession>A0ABM7G982</accession>
<evidence type="ECO:0000256" key="1">
    <source>
        <dbReference type="ARBA" id="ARBA00023015"/>
    </source>
</evidence>
<dbReference type="SUPFAM" id="SSF46689">
    <property type="entry name" value="Homeodomain-like"/>
    <property type="match status" value="2"/>
</dbReference>
<keyword evidence="3" id="KW-0804">Transcription</keyword>
<protein>
    <recommendedName>
        <fullName evidence="4">HTH araC/xylS-type domain-containing protein</fullName>
    </recommendedName>
</protein>
<dbReference type="Proteomes" id="UP001059971">
    <property type="component" value="Chromosome 2"/>
</dbReference>